<dbReference type="InterPro" id="IPR014016">
    <property type="entry name" value="UvrD-like_ATP-bd"/>
</dbReference>
<evidence type="ECO:0000256" key="1">
    <source>
        <dbReference type="ARBA" id="ARBA00022741"/>
    </source>
</evidence>
<proteinExistence type="predicted"/>
<name>A0A9D1P6Q5_9FIRM</name>
<sequence length="860" mass="100411">MENRSDWREEEWFSKAIYGHLEGKVHQKTQNAQRAAQEVEKGRYEDQDSFISHGERSKAQKELSEAQALASALWRNPYFAHVRLREEDEAQPEEYFLSSSATLDRMEEIPGDGQNVYRLIPFIRDEERPFFRAVFDCYQRRDGEKISYDVPRNGQKEQHVCQPLLVRNVTVQSGKLQKVHTLYSSQANEDVQAQELLLRRLEENRATPGLHNIIDTLQPKQFKIVNADPGDSFVVQGCAGSGKSQCMIHRLFYLRKTLEKDWDKVLWITPTQLFRNYTQTLLKTYRLDAIDNASLAELYRRTLQGFDSRFASRQYRFELTEEYLPDAYLREVYAPEQMASIDAEIQNAISVHIKAACEQLARSMPDMSTVDIEYVREMEGALSAEIREMEATEGQAQEEAQRAAQLEKELDMLRAREAELVAQEKRLCGEQADFLRKRDSLDAAQAEEQDWAELVRQEEQAYEREMRDFLRETGQASQGDEILRLRQYTALRRKAMEIAISTGERAQFFRETRDQLKEVSEARRAEFYAITGRISPEKWECDQVQKVQEVQNALEDVHEEIAQREEDLGKIGRQENDKKEPQKRRLARLATMKRVRYYLRSIESSVFEQEVWRVHEKLKQKYGIQTLQIEEQNGRRKETRILYKVDLLFYLKIYLFLHKKYRPKAYRLICVDEGQDLHSADYAMLRELFPGAVFNVFGDTAQALHTNCGIQDWRAQTGIGQIYTLNDNYRNTADIVDFCNRKYGSRMQYCGQPGTARAPRVVGAQEGRRMILQEKPVVIVKNQQAFEELREQLAVPERKLAYIDTKIDAIVGEKRIRCYSIFAAKGLEFQTVLVYDKGMTRNQKMVACTRAMQKLAVWEA</sequence>
<accession>A0A9D1P6Q5</accession>
<reference evidence="8" key="1">
    <citation type="submission" date="2020-10" db="EMBL/GenBank/DDBJ databases">
        <authorList>
            <person name="Gilroy R."/>
        </authorList>
    </citation>
    <scope>NUCLEOTIDE SEQUENCE</scope>
    <source>
        <strain evidence="8">CHK183-6373</strain>
    </source>
</reference>
<evidence type="ECO:0000256" key="5">
    <source>
        <dbReference type="SAM" id="Coils"/>
    </source>
</evidence>
<evidence type="ECO:0000256" key="3">
    <source>
        <dbReference type="ARBA" id="ARBA00022806"/>
    </source>
</evidence>
<keyword evidence="4" id="KW-0067">ATP-binding</keyword>
<evidence type="ECO:0000256" key="2">
    <source>
        <dbReference type="ARBA" id="ARBA00022801"/>
    </source>
</evidence>
<feature type="region of interest" description="Disordered" evidence="6">
    <location>
        <begin position="28"/>
        <end position="48"/>
    </location>
</feature>
<keyword evidence="1" id="KW-0547">Nucleotide-binding</keyword>
<evidence type="ECO:0000313" key="9">
    <source>
        <dbReference type="Proteomes" id="UP000886884"/>
    </source>
</evidence>
<dbReference type="GO" id="GO:0005829">
    <property type="term" value="C:cytosol"/>
    <property type="evidence" value="ECO:0007669"/>
    <property type="project" value="TreeGrafter"/>
</dbReference>
<feature type="compositionally biased region" description="Basic and acidic residues" evidence="6">
    <location>
        <begin position="37"/>
        <end position="46"/>
    </location>
</feature>
<dbReference type="Gene3D" id="3.40.50.300">
    <property type="entry name" value="P-loop containing nucleotide triphosphate hydrolases"/>
    <property type="match status" value="3"/>
</dbReference>
<evidence type="ECO:0000259" key="7">
    <source>
        <dbReference type="Pfam" id="PF00580"/>
    </source>
</evidence>
<comment type="caution">
    <text evidence="8">The sequence shown here is derived from an EMBL/GenBank/DDBJ whole genome shotgun (WGS) entry which is preliminary data.</text>
</comment>
<dbReference type="Pfam" id="PF00580">
    <property type="entry name" value="UvrD-helicase"/>
    <property type="match status" value="1"/>
</dbReference>
<keyword evidence="5" id="KW-0175">Coiled coil</keyword>
<feature type="coiled-coil region" evidence="5">
    <location>
        <begin position="386"/>
        <end position="472"/>
    </location>
</feature>
<protein>
    <submittedName>
        <fullName evidence="8">UvrD-helicase domain-containing protein</fullName>
    </submittedName>
</protein>
<dbReference type="AlphaFoldDB" id="A0A9D1P6Q5"/>
<dbReference type="GO" id="GO:0043138">
    <property type="term" value="F:3'-5' DNA helicase activity"/>
    <property type="evidence" value="ECO:0007669"/>
    <property type="project" value="TreeGrafter"/>
</dbReference>
<feature type="domain" description="UvrD-like helicase ATP-binding" evidence="7">
    <location>
        <begin position="217"/>
        <end position="704"/>
    </location>
</feature>
<evidence type="ECO:0000313" key="8">
    <source>
        <dbReference type="EMBL" id="HIV27569.1"/>
    </source>
</evidence>
<dbReference type="SUPFAM" id="SSF52540">
    <property type="entry name" value="P-loop containing nucleoside triphosphate hydrolases"/>
    <property type="match status" value="1"/>
</dbReference>
<gene>
    <name evidence="8" type="ORF">IAA64_06340</name>
</gene>
<dbReference type="InterPro" id="IPR027417">
    <property type="entry name" value="P-loop_NTPase"/>
</dbReference>
<evidence type="ECO:0000256" key="6">
    <source>
        <dbReference type="SAM" id="MobiDB-lite"/>
    </source>
</evidence>
<dbReference type="PANTHER" id="PTHR11070">
    <property type="entry name" value="UVRD / RECB / PCRA DNA HELICASE FAMILY MEMBER"/>
    <property type="match status" value="1"/>
</dbReference>
<keyword evidence="3" id="KW-0347">Helicase</keyword>
<keyword evidence="2" id="KW-0378">Hydrolase</keyword>
<dbReference type="EMBL" id="DVOT01000117">
    <property type="protein sequence ID" value="HIV27569.1"/>
    <property type="molecule type" value="Genomic_DNA"/>
</dbReference>
<dbReference type="GO" id="GO:0003677">
    <property type="term" value="F:DNA binding"/>
    <property type="evidence" value="ECO:0007669"/>
    <property type="project" value="InterPro"/>
</dbReference>
<reference evidence="8" key="2">
    <citation type="journal article" date="2021" name="PeerJ">
        <title>Extensive microbial diversity within the chicken gut microbiome revealed by metagenomics and culture.</title>
        <authorList>
            <person name="Gilroy R."/>
            <person name="Ravi A."/>
            <person name="Getino M."/>
            <person name="Pursley I."/>
            <person name="Horton D.L."/>
            <person name="Alikhan N.F."/>
            <person name="Baker D."/>
            <person name="Gharbi K."/>
            <person name="Hall N."/>
            <person name="Watson M."/>
            <person name="Adriaenssens E.M."/>
            <person name="Foster-Nyarko E."/>
            <person name="Jarju S."/>
            <person name="Secka A."/>
            <person name="Antonio M."/>
            <person name="Oren A."/>
            <person name="Chaudhuri R.R."/>
            <person name="La Ragione R."/>
            <person name="Hildebrand F."/>
            <person name="Pallen M.J."/>
        </authorList>
    </citation>
    <scope>NUCLEOTIDE SEQUENCE</scope>
    <source>
        <strain evidence="8">CHK183-6373</strain>
    </source>
</reference>
<dbReference type="GO" id="GO:0000725">
    <property type="term" value="P:recombinational repair"/>
    <property type="evidence" value="ECO:0007669"/>
    <property type="project" value="TreeGrafter"/>
</dbReference>
<evidence type="ECO:0000256" key="4">
    <source>
        <dbReference type="ARBA" id="ARBA00022840"/>
    </source>
</evidence>
<dbReference type="GO" id="GO:0016787">
    <property type="term" value="F:hydrolase activity"/>
    <property type="evidence" value="ECO:0007669"/>
    <property type="project" value="UniProtKB-KW"/>
</dbReference>
<dbReference type="GO" id="GO:0005524">
    <property type="term" value="F:ATP binding"/>
    <property type="evidence" value="ECO:0007669"/>
    <property type="project" value="UniProtKB-KW"/>
</dbReference>
<dbReference type="PANTHER" id="PTHR11070:SF45">
    <property type="entry name" value="DNA 3'-5' HELICASE"/>
    <property type="match status" value="1"/>
</dbReference>
<dbReference type="InterPro" id="IPR000212">
    <property type="entry name" value="DNA_helicase_UvrD/REP"/>
</dbReference>
<organism evidence="8 9">
    <name type="scientific">Candidatus Ornithocaccomicrobium faecavium</name>
    <dbReference type="NCBI Taxonomy" id="2840890"/>
    <lineage>
        <taxon>Bacteria</taxon>
        <taxon>Bacillati</taxon>
        <taxon>Bacillota</taxon>
        <taxon>Clostridia</taxon>
        <taxon>Candidatus Ornithocaccomicrobium</taxon>
    </lineage>
</organism>
<dbReference type="Proteomes" id="UP000886884">
    <property type="component" value="Unassembled WGS sequence"/>
</dbReference>